<evidence type="ECO:0000259" key="1">
    <source>
        <dbReference type="Pfam" id="PF21788"/>
    </source>
</evidence>
<gene>
    <name evidence="2" type="primary">LOC114347047</name>
</gene>
<accession>A0A6P7HCR3</accession>
<dbReference type="InterPro" id="IPR048366">
    <property type="entry name" value="TNP-like_GBD"/>
</dbReference>
<name>A0A6P7HCR3_DIAVI</name>
<feature type="non-terminal residue" evidence="2">
    <location>
        <position position="225"/>
    </location>
</feature>
<evidence type="ECO:0000313" key="2">
    <source>
        <dbReference type="RefSeq" id="XP_028153580.1"/>
    </source>
</evidence>
<feature type="non-terminal residue" evidence="2">
    <location>
        <position position="1"/>
    </location>
</feature>
<proteinExistence type="predicted"/>
<dbReference type="Pfam" id="PF21788">
    <property type="entry name" value="TNP-like_GBD"/>
    <property type="match status" value="1"/>
</dbReference>
<dbReference type="InParanoid" id="A0A6P7HCR3"/>
<reference evidence="2" key="1">
    <citation type="submission" date="2025-08" db="UniProtKB">
        <authorList>
            <consortium name="RefSeq"/>
        </authorList>
    </citation>
    <scope>IDENTIFICATION</scope>
    <source>
        <tissue evidence="2">Whole insect</tissue>
    </source>
</reference>
<protein>
    <submittedName>
        <fullName evidence="2">Uncharacterized protein LOC114347047</fullName>
    </submittedName>
</protein>
<feature type="domain" description="Transposable element P transposase-like GTP-binding insertion" evidence="1">
    <location>
        <begin position="69"/>
        <end position="182"/>
    </location>
</feature>
<dbReference type="RefSeq" id="XP_028153580.1">
    <property type="nucleotide sequence ID" value="XM_028297779.1"/>
</dbReference>
<dbReference type="AlphaFoldDB" id="A0A6P7HCR3"/>
<sequence length="225" mass="25771">NRITLAAENLQVISSKQVSISPSKEKDEHISTRITKDVSQLSPSVSLQTPASFMYNLPRESKLKFDPPHLQKATRNNLINNSFHFDNKKTSWVFVEHFYREDKKQPYRCAPKLTDAHIRPTNFQKLKVKLATEVLSGSVASGMQTYMTLGALPLDAAGTIEVINKFDKLFDIFNSTNICHPNKFKNVFKGLDYQLNYIDDMWTFLDNLKIYKGNKDVTSKSKFLT</sequence>
<organism evidence="2">
    <name type="scientific">Diabrotica virgifera virgifera</name>
    <name type="common">western corn rootworm</name>
    <dbReference type="NCBI Taxonomy" id="50390"/>
    <lineage>
        <taxon>Eukaryota</taxon>
        <taxon>Metazoa</taxon>
        <taxon>Ecdysozoa</taxon>
        <taxon>Arthropoda</taxon>
        <taxon>Hexapoda</taxon>
        <taxon>Insecta</taxon>
        <taxon>Pterygota</taxon>
        <taxon>Neoptera</taxon>
        <taxon>Endopterygota</taxon>
        <taxon>Coleoptera</taxon>
        <taxon>Polyphaga</taxon>
        <taxon>Cucujiformia</taxon>
        <taxon>Chrysomeloidea</taxon>
        <taxon>Chrysomelidae</taxon>
        <taxon>Galerucinae</taxon>
        <taxon>Diabroticina</taxon>
        <taxon>Diabroticites</taxon>
        <taxon>Diabrotica</taxon>
    </lineage>
</organism>